<protein>
    <recommendedName>
        <fullName evidence="3">Peptidase S1 domain-containing protein</fullName>
    </recommendedName>
</protein>
<dbReference type="EMBL" id="OBMM01000001">
    <property type="protein sequence ID" value="SOB95189.1"/>
    <property type="molecule type" value="Genomic_DNA"/>
</dbReference>
<dbReference type="InterPro" id="IPR043504">
    <property type="entry name" value="Peptidase_S1_PA_chymotrypsin"/>
</dbReference>
<dbReference type="Gene3D" id="2.40.10.10">
    <property type="entry name" value="Trypsin-like serine proteases"/>
    <property type="match status" value="1"/>
</dbReference>
<gene>
    <name evidence="1" type="ORF">SAMN05428964_1011423</name>
</gene>
<sequence>MTRANFAQYRDFIRQTNQFDPLLERGEINGYSLGRKTVKGTDTGELAIVIFVNRKIAASQLALSHRIPNLVQHPAGSGGTVDFITDVQEASFSRRPLTVRERPATSGISIGHADITAGTLGGLMRDRRSGTVVILSNNHVLANSNDARPGDAILQPGIADGGHDPNDVIAGLVRFVPIDFRDNAENRMDAAIAAPLEPAPEYVRWHTQNIGPETPGKTRNLGDGDLGTAVHKTGRTTGHTKGSIQGLYATVQVNYGEAGNAVFVDQVIISQPLGQGDFSRGGDSGSLVYDDDNVCVGLLFAGSESTARDPGTTIITPIEVVMKELDLELIAPGAFPHDP</sequence>
<dbReference type="RefSeq" id="WP_097050931.1">
    <property type="nucleotide sequence ID" value="NZ_JPWD01000005.1"/>
</dbReference>
<dbReference type="SUPFAM" id="SSF50494">
    <property type="entry name" value="Trypsin-like serine proteases"/>
    <property type="match status" value="1"/>
</dbReference>
<organism evidence="1 2">
    <name type="scientific">Thalassospira xiamenensis</name>
    <dbReference type="NCBI Taxonomy" id="220697"/>
    <lineage>
        <taxon>Bacteria</taxon>
        <taxon>Pseudomonadati</taxon>
        <taxon>Pseudomonadota</taxon>
        <taxon>Alphaproteobacteria</taxon>
        <taxon>Rhodospirillales</taxon>
        <taxon>Thalassospiraceae</taxon>
        <taxon>Thalassospira</taxon>
    </lineage>
</organism>
<accession>A0A285RN94</accession>
<proteinExistence type="predicted"/>
<dbReference type="AlphaFoldDB" id="A0A285RN94"/>
<dbReference type="InterPro" id="IPR009003">
    <property type="entry name" value="Peptidase_S1_PA"/>
</dbReference>
<evidence type="ECO:0000313" key="1">
    <source>
        <dbReference type="EMBL" id="SOB95189.1"/>
    </source>
</evidence>
<evidence type="ECO:0000313" key="2">
    <source>
        <dbReference type="Proteomes" id="UP000219068"/>
    </source>
</evidence>
<reference evidence="1 2" key="1">
    <citation type="submission" date="2017-08" db="EMBL/GenBank/DDBJ databases">
        <authorList>
            <person name="de Groot N.N."/>
        </authorList>
    </citation>
    <scope>NUCLEOTIDE SEQUENCE [LARGE SCALE GENOMIC DNA]</scope>
    <source>
        <strain evidence="1 2">USBA 78</strain>
    </source>
</reference>
<evidence type="ECO:0008006" key="3">
    <source>
        <dbReference type="Google" id="ProtNLM"/>
    </source>
</evidence>
<dbReference type="Proteomes" id="UP000219068">
    <property type="component" value="Unassembled WGS sequence"/>
</dbReference>
<name>A0A285RN94_9PROT</name>